<dbReference type="GeneID" id="104588339"/>
<dbReference type="GO" id="GO:0003691">
    <property type="term" value="F:double-stranded telomeric DNA binding"/>
    <property type="evidence" value="ECO:0007669"/>
    <property type="project" value="InterPro"/>
</dbReference>
<dbReference type="SMART" id="SM00526">
    <property type="entry name" value="H15"/>
    <property type="match status" value="1"/>
</dbReference>
<accession>A0A1U7YVN0</accession>
<dbReference type="SUPFAM" id="SSF46689">
    <property type="entry name" value="Homeodomain-like"/>
    <property type="match status" value="1"/>
</dbReference>
<dbReference type="Gene3D" id="1.10.10.10">
    <property type="entry name" value="Winged helix-like DNA-binding domain superfamily/Winged helix DNA-binding domain"/>
    <property type="match status" value="1"/>
</dbReference>
<dbReference type="PROSITE" id="PS51504">
    <property type="entry name" value="H15"/>
    <property type="match status" value="1"/>
</dbReference>
<name>A0A1U7YVN0_NELNU</name>
<dbReference type="InterPro" id="IPR017930">
    <property type="entry name" value="Myb_dom"/>
</dbReference>
<organism evidence="14 15">
    <name type="scientific">Nelumbo nucifera</name>
    <name type="common">Sacred lotus</name>
    <dbReference type="NCBI Taxonomy" id="4432"/>
    <lineage>
        <taxon>Eukaryota</taxon>
        <taxon>Viridiplantae</taxon>
        <taxon>Streptophyta</taxon>
        <taxon>Embryophyta</taxon>
        <taxon>Tracheophyta</taxon>
        <taxon>Spermatophyta</taxon>
        <taxon>Magnoliopsida</taxon>
        <taxon>Proteales</taxon>
        <taxon>Nelumbonaceae</taxon>
        <taxon>Nelumbo</taxon>
    </lineage>
</organism>
<comment type="subcellular location">
    <subcellularLocation>
        <location evidence="1">Chromosome</location>
    </subcellularLocation>
    <subcellularLocation>
        <location evidence="2">Nucleus</location>
        <location evidence="2">Nucleolus</location>
    </subcellularLocation>
</comment>
<evidence type="ECO:0000256" key="5">
    <source>
        <dbReference type="ARBA" id="ARBA00023054"/>
    </source>
</evidence>
<keyword evidence="4" id="KW-0805">Transcription regulation</keyword>
<dbReference type="PANTHER" id="PTHR46267">
    <property type="entry name" value="SINGLE MYB HISTONE 4"/>
    <property type="match status" value="1"/>
</dbReference>
<sequence length="347" mass="38164">MGAPKQKWTPEEEAALRAGIAKHGPGKWKIILRDPEFSHALASRSNVDLKDKYRNVKVMENGGGSRERARLLMKWNQQIPKHDDYQKASSDPKNDQMASSTEIGSIKDEIIDAKPLAISGPEKLAENSSPLKNSISRLEDLILEAVAILKERNGSNKSAIATYIEEKYCRVQKFNKVLSMKLNALVSSGKLIKVNRKYRLPSSQALLEERKPDAPLPPCPILLEERKPGVLLLEGRPIECKKIEEKDVKPLTKFQIDAELQKMRNMTAEEVAAAAAKAVAEAEAAMAEAEAAAREAEMAEADAEAAQAFAEAARLTLKNLTASAVGVISLSLSHTHTHTHSHTHMQT</sequence>
<dbReference type="STRING" id="4432.A0A1U7YVN0"/>
<evidence type="ECO:0000259" key="11">
    <source>
        <dbReference type="PROSITE" id="PS50090"/>
    </source>
</evidence>
<dbReference type="OMA" id="RRYRIVP"/>
<dbReference type="InterPro" id="IPR001005">
    <property type="entry name" value="SANT/Myb"/>
</dbReference>
<dbReference type="SUPFAM" id="SSF46785">
    <property type="entry name" value="Winged helix' DNA-binding domain"/>
    <property type="match status" value="1"/>
</dbReference>
<dbReference type="Proteomes" id="UP000189703">
    <property type="component" value="Unplaced"/>
</dbReference>
<evidence type="ECO:0000259" key="13">
    <source>
        <dbReference type="PROSITE" id="PS51504"/>
    </source>
</evidence>
<dbReference type="FunFam" id="1.10.10.60:FF:000168">
    <property type="entry name" value="Telomere repeat-binding factor 1"/>
    <property type="match status" value="1"/>
</dbReference>
<dbReference type="CDD" id="cd00073">
    <property type="entry name" value="H15"/>
    <property type="match status" value="1"/>
</dbReference>
<evidence type="ECO:0000256" key="9">
    <source>
        <dbReference type="SAM" id="Coils"/>
    </source>
</evidence>
<dbReference type="GO" id="GO:0005730">
    <property type="term" value="C:nucleolus"/>
    <property type="evidence" value="ECO:0007669"/>
    <property type="project" value="UniProtKB-SubCell"/>
</dbReference>
<feature type="region of interest" description="Disordered" evidence="10">
    <location>
        <begin position="81"/>
        <end position="100"/>
    </location>
</feature>
<dbReference type="GO" id="GO:0006334">
    <property type="term" value="P:nucleosome assembly"/>
    <property type="evidence" value="ECO:0007669"/>
    <property type="project" value="InterPro"/>
</dbReference>
<dbReference type="eggNOG" id="ENOG502QSU2">
    <property type="taxonomic scope" value="Eukaryota"/>
</dbReference>
<evidence type="ECO:0000256" key="10">
    <source>
        <dbReference type="SAM" id="MobiDB-lite"/>
    </source>
</evidence>
<evidence type="ECO:0000256" key="1">
    <source>
        <dbReference type="ARBA" id="ARBA00004286"/>
    </source>
</evidence>
<feature type="compositionally biased region" description="Basic and acidic residues" evidence="10">
    <location>
        <begin position="81"/>
        <end position="94"/>
    </location>
</feature>
<dbReference type="CDD" id="cd11660">
    <property type="entry name" value="SANT_TRF"/>
    <property type="match status" value="1"/>
</dbReference>
<dbReference type="InterPro" id="IPR005818">
    <property type="entry name" value="Histone_H1/H5_H15"/>
</dbReference>
<evidence type="ECO:0000256" key="4">
    <source>
        <dbReference type="ARBA" id="ARBA00023015"/>
    </source>
</evidence>
<evidence type="ECO:0000256" key="3">
    <source>
        <dbReference type="ARBA" id="ARBA00022454"/>
    </source>
</evidence>
<evidence type="ECO:0000259" key="12">
    <source>
        <dbReference type="PROSITE" id="PS51294"/>
    </source>
</evidence>
<dbReference type="InterPro" id="IPR036390">
    <property type="entry name" value="WH_DNA-bd_sf"/>
</dbReference>
<dbReference type="PROSITE" id="PS51294">
    <property type="entry name" value="HTH_MYB"/>
    <property type="match status" value="1"/>
</dbReference>
<keyword evidence="3" id="KW-0158">Chromosome</keyword>
<feature type="domain" description="Myb-like" evidence="11">
    <location>
        <begin position="5"/>
        <end position="57"/>
    </location>
</feature>
<keyword evidence="6" id="KW-0238">DNA-binding</keyword>
<feature type="domain" description="HTH myb-type" evidence="12">
    <location>
        <begin position="1"/>
        <end position="33"/>
    </location>
</feature>
<proteinExistence type="predicted"/>
<keyword evidence="7" id="KW-0804">Transcription</keyword>
<dbReference type="Gene3D" id="1.10.10.60">
    <property type="entry name" value="Homeodomain-like"/>
    <property type="match status" value="1"/>
</dbReference>
<dbReference type="AlphaFoldDB" id="A0A1U7YVN0"/>
<dbReference type="InterPro" id="IPR036388">
    <property type="entry name" value="WH-like_DNA-bd_sf"/>
</dbReference>
<dbReference type="InParanoid" id="A0A1U7YVN0"/>
<gene>
    <name evidence="15" type="primary">LOC104588339</name>
</gene>
<reference evidence="15" key="1">
    <citation type="submission" date="2025-08" db="UniProtKB">
        <authorList>
            <consortium name="RefSeq"/>
        </authorList>
    </citation>
    <scope>IDENTIFICATION</scope>
</reference>
<feature type="domain" description="H15" evidence="13">
    <location>
        <begin position="134"/>
        <end position="202"/>
    </location>
</feature>
<evidence type="ECO:0000256" key="2">
    <source>
        <dbReference type="ARBA" id="ARBA00004604"/>
    </source>
</evidence>
<keyword evidence="5 9" id="KW-0175">Coiled coil</keyword>
<dbReference type="KEGG" id="nnu:104588339"/>
<evidence type="ECO:0000256" key="7">
    <source>
        <dbReference type="ARBA" id="ARBA00023163"/>
    </source>
</evidence>
<dbReference type="RefSeq" id="XP_010244522.1">
    <property type="nucleotide sequence ID" value="XM_010246220.2"/>
</dbReference>
<dbReference type="PROSITE" id="PS50090">
    <property type="entry name" value="MYB_LIKE"/>
    <property type="match status" value="1"/>
</dbReference>
<dbReference type="Pfam" id="PF00538">
    <property type="entry name" value="Linker_histone"/>
    <property type="match status" value="1"/>
</dbReference>
<evidence type="ECO:0000313" key="15">
    <source>
        <dbReference type="RefSeq" id="XP_010244522.1"/>
    </source>
</evidence>
<dbReference type="OrthoDB" id="608866at2759"/>
<evidence type="ECO:0000313" key="14">
    <source>
        <dbReference type="Proteomes" id="UP000189703"/>
    </source>
</evidence>
<dbReference type="GO" id="GO:0000786">
    <property type="term" value="C:nucleosome"/>
    <property type="evidence" value="ECO:0007669"/>
    <property type="project" value="InterPro"/>
</dbReference>
<feature type="coiled-coil region" evidence="9">
    <location>
        <begin position="272"/>
        <end position="318"/>
    </location>
</feature>
<dbReference type="PANTHER" id="PTHR46267:SF8">
    <property type="entry name" value="TELOMERE REPEAT-BINDING FACTOR 1"/>
    <property type="match status" value="1"/>
</dbReference>
<evidence type="ECO:0000256" key="6">
    <source>
        <dbReference type="ARBA" id="ARBA00023125"/>
    </source>
</evidence>
<keyword evidence="8" id="KW-0539">Nucleus</keyword>
<evidence type="ECO:0000256" key="8">
    <source>
        <dbReference type="ARBA" id="ARBA00023242"/>
    </source>
</evidence>
<dbReference type="SMART" id="SM00717">
    <property type="entry name" value="SANT"/>
    <property type="match status" value="1"/>
</dbReference>
<dbReference type="InterPro" id="IPR009057">
    <property type="entry name" value="Homeodomain-like_sf"/>
</dbReference>
<dbReference type="InterPro" id="IPR044597">
    <property type="entry name" value="SMH1-6"/>
</dbReference>
<protein>
    <submittedName>
        <fullName evidence="15">Single myb histone 5-like isoform X1</fullName>
    </submittedName>
</protein>
<dbReference type="Pfam" id="PF00249">
    <property type="entry name" value="Myb_DNA-binding"/>
    <property type="match status" value="1"/>
</dbReference>
<keyword evidence="14" id="KW-1185">Reference proteome</keyword>